<dbReference type="STRING" id="645134.A0A0L0HU23"/>
<keyword evidence="7 17" id="KW-0288">FMN</keyword>
<sequence length="475" mass="52076">MFARRTGIATRLSQTWSGTWQCSQAVRSGVKREAVISKSPGNIRSLATRASYHREPHPSVRPRNLLAISLGFGAATILFMYLNDTRAGIYRWFAMPMVHALLDPEESHRLAIWLAKHGLVPKERTKDDDVLHTEIWGKTLSNPIGLAAGFDKNAEAVDALFDFGFGLVEIGSVTPLPQPGNPKPRMFRLPADTAVINRYGFNSDGHRAVEDRLKARIRNYLHHNRHLLGLQPTEGLAYPVTLPDSSRKSLREAKMLGVNLGKNKLSSAESNEDYIRGVKDLGAYADYLVVNISSPNTPGLRALQRREPIEKLMQEVQSARDESLPHHPPLLVKIAPDLNDQEIEDIAAVVKNVGVDGVIISNTTVSRPQSLRSGPKVTTETGGLSGPPVHPLSLAVVRKFYALTNGTIPIIGCGGVKSADEVLAFAKAGASLVQLYTAMAYEGPGLVAEIKDEVARKLKREGKRWQDIVGADHRK</sequence>
<evidence type="ECO:0000256" key="1">
    <source>
        <dbReference type="ARBA" id="ARBA00004434"/>
    </source>
</evidence>
<keyword evidence="11" id="KW-0665">Pyrimidine biosynthesis</keyword>
<dbReference type="eggNOG" id="KOG1436">
    <property type="taxonomic scope" value="Eukaryota"/>
</dbReference>
<keyword evidence="10" id="KW-0809">Transit peptide</keyword>
<comment type="cofactor">
    <cofactor evidence="17">
        <name>FMN</name>
        <dbReference type="ChEBI" id="CHEBI:58210"/>
    </cofactor>
    <text evidence="17">Binds 1 FMN per subunit.</text>
</comment>
<feature type="transmembrane region" description="Helical" evidence="17">
    <location>
        <begin position="64"/>
        <end position="82"/>
    </location>
</feature>
<dbReference type="GO" id="GO:0005743">
    <property type="term" value="C:mitochondrial inner membrane"/>
    <property type="evidence" value="ECO:0007669"/>
    <property type="project" value="UniProtKB-SubCell"/>
</dbReference>
<dbReference type="EC" id="1.3.5.2" evidence="4 17"/>
<keyword evidence="15 17" id="KW-0472">Membrane</keyword>
<dbReference type="EMBL" id="KQ257450">
    <property type="protein sequence ID" value="KND04856.1"/>
    <property type="molecule type" value="Genomic_DNA"/>
</dbReference>
<dbReference type="NCBIfam" id="TIGR01036">
    <property type="entry name" value="pyrD_sub2"/>
    <property type="match status" value="1"/>
</dbReference>
<keyword evidence="13 17" id="KW-0560">Oxidoreductase</keyword>
<evidence type="ECO:0000256" key="2">
    <source>
        <dbReference type="ARBA" id="ARBA00005161"/>
    </source>
</evidence>
<evidence type="ECO:0000256" key="10">
    <source>
        <dbReference type="ARBA" id="ARBA00022946"/>
    </source>
</evidence>
<keyword evidence="8 17" id="KW-0812">Transmembrane</keyword>
<organism evidence="19 20">
    <name type="scientific">Spizellomyces punctatus (strain DAOM BR117)</name>
    <dbReference type="NCBI Taxonomy" id="645134"/>
    <lineage>
        <taxon>Eukaryota</taxon>
        <taxon>Fungi</taxon>
        <taxon>Fungi incertae sedis</taxon>
        <taxon>Chytridiomycota</taxon>
        <taxon>Chytridiomycota incertae sedis</taxon>
        <taxon>Chytridiomycetes</taxon>
        <taxon>Spizellomycetales</taxon>
        <taxon>Spizellomycetaceae</taxon>
        <taxon>Spizellomyces</taxon>
    </lineage>
</organism>
<evidence type="ECO:0000313" key="19">
    <source>
        <dbReference type="EMBL" id="KND04856.1"/>
    </source>
</evidence>
<name>A0A0L0HU23_SPIPD</name>
<dbReference type="OMA" id="IYGTDTR"/>
<evidence type="ECO:0000256" key="4">
    <source>
        <dbReference type="ARBA" id="ARBA00012791"/>
    </source>
</evidence>
<keyword evidence="14 17" id="KW-0496">Mitochondrion</keyword>
<keyword evidence="9 17" id="KW-0999">Mitochondrion inner membrane</keyword>
<dbReference type="InterPro" id="IPR013785">
    <property type="entry name" value="Aldolase_TIM"/>
</dbReference>
<dbReference type="FunFam" id="3.20.20.70:FF:000066">
    <property type="entry name" value="Dihydroorotate dehydrogenase (quinone), mitochondrial"/>
    <property type="match status" value="1"/>
</dbReference>
<dbReference type="CDD" id="cd04738">
    <property type="entry name" value="DHOD_2_like"/>
    <property type="match status" value="1"/>
</dbReference>
<reference evidence="19 20" key="1">
    <citation type="submission" date="2009-08" db="EMBL/GenBank/DDBJ databases">
        <title>The Genome Sequence of Spizellomyces punctatus strain DAOM BR117.</title>
        <authorList>
            <consortium name="The Broad Institute Genome Sequencing Platform"/>
            <person name="Russ C."/>
            <person name="Cuomo C."/>
            <person name="Shea T."/>
            <person name="Young S.K."/>
            <person name="Zeng Q."/>
            <person name="Koehrsen M."/>
            <person name="Haas B."/>
            <person name="Borodovsky M."/>
            <person name="Guigo R."/>
            <person name="Alvarado L."/>
            <person name="Berlin A."/>
            <person name="Bochicchio J."/>
            <person name="Borenstein D."/>
            <person name="Chapman S."/>
            <person name="Chen Z."/>
            <person name="Engels R."/>
            <person name="Freedman E."/>
            <person name="Gellesch M."/>
            <person name="Goldberg J."/>
            <person name="Griggs A."/>
            <person name="Gujja S."/>
            <person name="Heiman D."/>
            <person name="Hepburn T."/>
            <person name="Howarth C."/>
            <person name="Jen D."/>
            <person name="Larson L."/>
            <person name="Lewis B."/>
            <person name="Mehta T."/>
            <person name="Park D."/>
            <person name="Pearson M."/>
            <person name="Roberts A."/>
            <person name="Saif S."/>
            <person name="Shenoy N."/>
            <person name="Sisk P."/>
            <person name="Stolte C."/>
            <person name="Sykes S."/>
            <person name="Thomson T."/>
            <person name="Walk T."/>
            <person name="White J."/>
            <person name="Yandava C."/>
            <person name="Burger G."/>
            <person name="Gray M.W."/>
            <person name="Holland P.W.H."/>
            <person name="King N."/>
            <person name="Lang F.B.F."/>
            <person name="Roger A.J."/>
            <person name="Ruiz-Trillo I."/>
            <person name="Lander E."/>
            <person name="Nusbaum C."/>
        </authorList>
    </citation>
    <scope>NUCLEOTIDE SEQUENCE [LARGE SCALE GENOMIC DNA]</scope>
    <source>
        <strain evidence="19 20">DAOM BR117</strain>
    </source>
</reference>
<evidence type="ECO:0000256" key="16">
    <source>
        <dbReference type="ARBA" id="ARBA00048639"/>
    </source>
</evidence>
<dbReference type="PANTHER" id="PTHR48109">
    <property type="entry name" value="DIHYDROOROTATE DEHYDROGENASE (QUINONE), MITOCHONDRIAL-RELATED"/>
    <property type="match status" value="1"/>
</dbReference>
<evidence type="ECO:0000256" key="9">
    <source>
        <dbReference type="ARBA" id="ARBA00022792"/>
    </source>
</evidence>
<dbReference type="FunCoup" id="A0A0L0HU23">
    <property type="interactions" value="391"/>
</dbReference>
<evidence type="ECO:0000313" key="20">
    <source>
        <dbReference type="Proteomes" id="UP000053201"/>
    </source>
</evidence>
<dbReference type="GeneID" id="27684276"/>
<evidence type="ECO:0000256" key="7">
    <source>
        <dbReference type="ARBA" id="ARBA00022643"/>
    </source>
</evidence>
<dbReference type="GO" id="GO:0044205">
    <property type="term" value="P:'de novo' UMP biosynthetic process"/>
    <property type="evidence" value="ECO:0007669"/>
    <property type="project" value="UniProtKB-UniPathway"/>
</dbReference>
<dbReference type="VEuPathDB" id="FungiDB:SPPG_00556"/>
<feature type="domain" description="Dihydroorotate dehydrogenase catalytic" evidence="18">
    <location>
        <begin position="131"/>
        <end position="458"/>
    </location>
</feature>
<dbReference type="PROSITE" id="PS00911">
    <property type="entry name" value="DHODEHASE_1"/>
    <property type="match status" value="1"/>
</dbReference>
<comment type="pathway">
    <text evidence="2 17">Pyrimidine metabolism; UMP biosynthesis via de novo pathway; orotate from (S)-dihydroorotate (quinone route): step 1/1.</text>
</comment>
<evidence type="ECO:0000256" key="3">
    <source>
        <dbReference type="ARBA" id="ARBA00005359"/>
    </source>
</evidence>
<dbReference type="PANTHER" id="PTHR48109:SF4">
    <property type="entry name" value="DIHYDROOROTATE DEHYDROGENASE (QUINONE), MITOCHONDRIAL"/>
    <property type="match status" value="1"/>
</dbReference>
<evidence type="ECO:0000259" key="18">
    <source>
        <dbReference type="Pfam" id="PF01180"/>
    </source>
</evidence>
<dbReference type="SUPFAM" id="SSF51395">
    <property type="entry name" value="FMN-linked oxidoreductases"/>
    <property type="match status" value="1"/>
</dbReference>
<dbReference type="Gene3D" id="3.20.20.70">
    <property type="entry name" value="Aldolase class I"/>
    <property type="match status" value="1"/>
</dbReference>
<dbReference type="InterPro" id="IPR005719">
    <property type="entry name" value="Dihydroorotate_DH_2"/>
</dbReference>
<dbReference type="RefSeq" id="XP_016612895.1">
    <property type="nucleotide sequence ID" value="XM_016748883.1"/>
</dbReference>
<evidence type="ECO:0000256" key="14">
    <source>
        <dbReference type="ARBA" id="ARBA00023128"/>
    </source>
</evidence>
<evidence type="ECO:0000256" key="8">
    <source>
        <dbReference type="ARBA" id="ARBA00022692"/>
    </source>
</evidence>
<proteinExistence type="inferred from homology"/>
<gene>
    <name evidence="19" type="ORF">SPPG_00556</name>
</gene>
<dbReference type="PROSITE" id="PS00912">
    <property type="entry name" value="DHODEHASE_2"/>
    <property type="match status" value="1"/>
</dbReference>
<comment type="subcellular location">
    <subcellularLocation>
        <location evidence="1 17">Mitochondrion inner membrane</location>
        <topology evidence="1 17">Single-pass membrane protein</topology>
    </subcellularLocation>
</comment>
<dbReference type="Proteomes" id="UP000053201">
    <property type="component" value="Unassembled WGS sequence"/>
</dbReference>
<evidence type="ECO:0000256" key="13">
    <source>
        <dbReference type="ARBA" id="ARBA00023002"/>
    </source>
</evidence>
<dbReference type="InParanoid" id="A0A0L0HU23"/>
<comment type="catalytic activity">
    <reaction evidence="16 17">
        <text>(S)-dihydroorotate + a quinone = orotate + a quinol</text>
        <dbReference type="Rhea" id="RHEA:30187"/>
        <dbReference type="ChEBI" id="CHEBI:24646"/>
        <dbReference type="ChEBI" id="CHEBI:30839"/>
        <dbReference type="ChEBI" id="CHEBI:30864"/>
        <dbReference type="ChEBI" id="CHEBI:132124"/>
        <dbReference type="EC" id="1.3.5.2"/>
    </reaction>
</comment>
<keyword evidence="20" id="KW-1185">Reference proteome</keyword>
<evidence type="ECO:0000256" key="15">
    <source>
        <dbReference type="ARBA" id="ARBA00023136"/>
    </source>
</evidence>
<evidence type="ECO:0000256" key="6">
    <source>
        <dbReference type="ARBA" id="ARBA00022630"/>
    </source>
</evidence>
<dbReference type="InterPro" id="IPR050074">
    <property type="entry name" value="DHO_dehydrogenase"/>
</dbReference>
<evidence type="ECO:0000256" key="5">
    <source>
        <dbReference type="ARBA" id="ARBA00017599"/>
    </source>
</evidence>
<dbReference type="GO" id="GO:0006207">
    <property type="term" value="P:'de novo' pyrimidine nucleobase biosynthetic process"/>
    <property type="evidence" value="ECO:0007669"/>
    <property type="project" value="InterPro"/>
</dbReference>
<dbReference type="GO" id="GO:0106430">
    <property type="term" value="F:dihydroorotate dehydrogenase (quinone) activity"/>
    <property type="evidence" value="ECO:0007669"/>
    <property type="project" value="UniProtKB-EC"/>
</dbReference>
<dbReference type="InterPro" id="IPR001295">
    <property type="entry name" value="Dihydroorotate_DH_CS"/>
</dbReference>
<comment type="similarity">
    <text evidence="3 17">Belongs to the dihydroorotate dehydrogenase family. Type 2 subfamily.</text>
</comment>
<accession>A0A0L0HU23</accession>
<dbReference type="InterPro" id="IPR005720">
    <property type="entry name" value="Dihydroorotate_DH_cat"/>
</dbReference>
<evidence type="ECO:0000256" key="11">
    <source>
        <dbReference type="ARBA" id="ARBA00022975"/>
    </source>
</evidence>
<dbReference type="Pfam" id="PF01180">
    <property type="entry name" value="DHO_dh"/>
    <property type="match status" value="1"/>
</dbReference>
<dbReference type="OrthoDB" id="14784at2759"/>
<keyword evidence="6 17" id="KW-0285">Flavoprotein</keyword>
<dbReference type="AlphaFoldDB" id="A0A0L0HU23"/>
<evidence type="ECO:0000256" key="12">
    <source>
        <dbReference type="ARBA" id="ARBA00022989"/>
    </source>
</evidence>
<keyword evidence="12 17" id="KW-1133">Transmembrane helix</keyword>
<evidence type="ECO:0000256" key="17">
    <source>
        <dbReference type="RuleBase" id="RU361255"/>
    </source>
</evidence>
<protein>
    <recommendedName>
        <fullName evidence="5 17">Dihydroorotate dehydrogenase (quinone), mitochondrial</fullName>
        <shortName evidence="17">DHOdehase</shortName>
        <ecNumber evidence="4 17">1.3.5.2</ecNumber>
    </recommendedName>
</protein>
<dbReference type="UniPathway" id="UPA00070">
    <property type="reaction ID" value="UER00946"/>
</dbReference>